<organism evidence="2 3">
    <name type="scientific">Saccharothrix lopnurensis</name>
    <dbReference type="NCBI Taxonomy" id="1670621"/>
    <lineage>
        <taxon>Bacteria</taxon>
        <taxon>Bacillati</taxon>
        <taxon>Actinomycetota</taxon>
        <taxon>Actinomycetes</taxon>
        <taxon>Pseudonocardiales</taxon>
        <taxon>Pseudonocardiaceae</taxon>
        <taxon>Saccharothrix</taxon>
    </lineage>
</organism>
<dbReference type="RefSeq" id="WP_380635635.1">
    <property type="nucleotide sequence ID" value="NZ_JBHSQO010000010.1"/>
</dbReference>
<evidence type="ECO:0000313" key="3">
    <source>
        <dbReference type="Proteomes" id="UP001596220"/>
    </source>
</evidence>
<dbReference type="InterPro" id="IPR024983">
    <property type="entry name" value="CHAT_dom"/>
</dbReference>
<reference evidence="3" key="1">
    <citation type="journal article" date="2019" name="Int. J. Syst. Evol. Microbiol.">
        <title>The Global Catalogue of Microorganisms (GCM) 10K type strain sequencing project: providing services to taxonomists for standard genome sequencing and annotation.</title>
        <authorList>
            <consortium name="The Broad Institute Genomics Platform"/>
            <consortium name="The Broad Institute Genome Sequencing Center for Infectious Disease"/>
            <person name="Wu L."/>
            <person name="Ma J."/>
        </authorList>
    </citation>
    <scope>NUCLEOTIDE SEQUENCE [LARGE SCALE GENOMIC DNA]</scope>
    <source>
        <strain evidence="3">CGMCC 4.7246</strain>
    </source>
</reference>
<keyword evidence="3" id="KW-1185">Reference proteome</keyword>
<gene>
    <name evidence="2" type="ORF">ACFP3R_12235</name>
</gene>
<comment type="caution">
    <text evidence="2">The sequence shown here is derived from an EMBL/GenBank/DDBJ whole genome shotgun (WGS) entry which is preliminary data.</text>
</comment>
<sequence length="149" mass="16089">MRERGVVGHTMAEHMRYEDLRAAVAGGVAVLVNADRRCGDSPARRPAGPAAVADHRATTEAVLTRLRRSTWCHFACHAVQDARSPSRSALALHDPLTTARISRLRMESAELAYLSACSTAYSGPQLPHESIHLSSAFHLAGFKHVIAGL</sequence>
<dbReference type="Proteomes" id="UP001596220">
    <property type="component" value="Unassembled WGS sequence"/>
</dbReference>
<dbReference type="EMBL" id="JBHSQO010000010">
    <property type="protein sequence ID" value="MFC6090042.1"/>
    <property type="molecule type" value="Genomic_DNA"/>
</dbReference>
<accession>A0ABW1P5L5</accession>
<protein>
    <submittedName>
        <fullName evidence="2">CHAT domain-containing protein</fullName>
    </submittedName>
</protein>
<name>A0ABW1P5L5_9PSEU</name>
<dbReference type="Pfam" id="PF12770">
    <property type="entry name" value="CHAT"/>
    <property type="match status" value="1"/>
</dbReference>
<proteinExistence type="predicted"/>
<evidence type="ECO:0000313" key="2">
    <source>
        <dbReference type="EMBL" id="MFC6090042.1"/>
    </source>
</evidence>
<evidence type="ECO:0000259" key="1">
    <source>
        <dbReference type="Pfam" id="PF12770"/>
    </source>
</evidence>
<feature type="domain" description="CHAT" evidence="1">
    <location>
        <begin position="50"/>
        <end position="149"/>
    </location>
</feature>